<comment type="similarity">
    <text evidence="5">Belongs to the Orn/Lys/Arg decarboxylase class-II family. LysA subfamily.</text>
</comment>
<evidence type="ECO:0000259" key="9">
    <source>
        <dbReference type="Pfam" id="PF02784"/>
    </source>
</evidence>
<dbReference type="PANTHER" id="PTHR43727:SF2">
    <property type="entry name" value="GROUP IV DECARBOXYLASE"/>
    <property type="match status" value="1"/>
</dbReference>
<dbReference type="Pfam" id="PF02784">
    <property type="entry name" value="Orn_Arg_deC_N"/>
    <property type="match status" value="1"/>
</dbReference>
<dbReference type="PROSITE" id="PS00878">
    <property type="entry name" value="ODR_DC_2_1"/>
    <property type="match status" value="1"/>
</dbReference>
<protein>
    <recommendedName>
        <fullName evidence="5 6">Diaminopimelate decarboxylase</fullName>
        <shortName evidence="5">DAP decarboxylase</shortName>
        <shortName evidence="5">DAPDC</shortName>
        <ecNumber evidence="5 6">4.1.1.20</ecNumber>
    </recommendedName>
</protein>
<feature type="binding site" evidence="5">
    <location>
        <position position="324"/>
    </location>
    <ligand>
        <name>substrate</name>
    </ligand>
</feature>
<dbReference type="Gene3D" id="2.40.37.10">
    <property type="entry name" value="Lyase, Ornithine Decarboxylase, Chain A, domain 1"/>
    <property type="match status" value="1"/>
</dbReference>
<dbReference type="InterPro" id="IPR022644">
    <property type="entry name" value="De-COase2_N"/>
</dbReference>
<dbReference type="EMBL" id="CADCVJ010000204">
    <property type="protein sequence ID" value="CAA9487326.1"/>
    <property type="molecule type" value="Genomic_DNA"/>
</dbReference>
<feature type="binding site" evidence="5">
    <location>
        <position position="351"/>
    </location>
    <ligand>
        <name>substrate</name>
    </ligand>
</feature>
<dbReference type="GO" id="GO:0030170">
    <property type="term" value="F:pyridoxal phosphate binding"/>
    <property type="evidence" value="ECO:0007669"/>
    <property type="project" value="UniProtKB-UniRule"/>
</dbReference>
<feature type="binding site" evidence="5">
    <location>
        <position position="320"/>
    </location>
    <ligand>
        <name>substrate</name>
    </ligand>
</feature>
<name>A0A6J4SAA2_9ACTN</name>
<keyword evidence="5 8" id="KW-0457">Lysine biosynthesis</keyword>
<gene>
    <name evidence="5" type="primary">lysA</name>
    <name evidence="10" type="ORF">AVDCRST_MAG38-2420</name>
</gene>
<evidence type="ECO:0000313" key="10">
    <source>
        <dbReference type="EMBL" id="CAA9487326.1"/>
    </source>
</evidence>
<dbReference type="Gene3D" id="3.20.20.10">
    <property type="entry name" value="Alanine racemase"/>
    <property type="match status" value="1"/>
</dbReference>
<dbReference type="GO" id="GO:0009089">
    <property type="term" value="P:lysine biosynthetic process via diaminopimelate"/>
    <property type="evidence" value="ECO:0007669"/>
    <property type="project" value="UniProtKB-UniRule"/>
</dbReference>
<dbReference type="InterPro" id="IPR022653">
    <property type="entry name" value="De-COase2_pyr-phos_BS"/>
</dbReference>
<dbReference type="GO" id="GO:0008836">
    <property type="term" value="F:diaminopimelate decarboxylase activity"/>
    <property type="evidence" value="ECO:0007669"/>
    <property type="project" value="UniProtKB-UniRule"/>
</dbReference>
<dbReference type="InterPro" id="IPR000183">
    <property type="entry name" value="Orn/DAP/Arg_de-COase"/>
</dbReference>
<evidence type="ECO:0000256" key="2">
    <source>
        <dbReference type="ARBA" id="ARBA00022793"/>
    </source>
</evidence>
<dbReference type="PANTHER" id="PTHR43727">
    <property type="entry name" value="DIAMINOPIMELATE DECARBOXYLASE"/>
    <property type="match status" value="1"/>
</dbReference>
<comment type="catalytic activity">
    <reaction evidence="5 8">
        <text>meso-2,6-diaminopimelate + H(+) = L-lysine + CO2</text>
        <dbReference type="Rhea" id="RHEA:15101"/>
        <dbReference type="ChEBI" id="CHEBI:15378"/>
        <dbReference type="ChEBI" id="CHEBI:16526"/>
        <dbReference type="ChEBI" id="CHEBI:32551"/>
        <dbReference type="ChEBI" id="CHEBI:57791"/>
        <dbReference type="EC" id="4.1.1.20"/>
    </reaction>
</comment>
<comment type="function">
    <text evidence="5">Specifically catalyzes the decarboxylation of meso-diaminopimelate (meso-DAP) to L-lysine.</text>
</comment>
<evidence type="ECO:0000256" key="6">
    <source>
        <dbReference type="NCBIfam" id="TIGR01048"/>
    </source>
</evidence>
<dbReference type="InterPro" id="IPR002986">
    <property type="entry name" value="DAP_deCOOHase_LysA"/>
</dbReference>
<comment type="cofactor">
    <cofactor evidence="1 5 7 8">
        <name>pyridoxal 5'-phosphate</name>
        <dbReference type="ChEBI" id="CHEBI:597326"/>
    </cofactor>
</comment>
<accession>A0A6J4SAA2</accession>
<dbReference type="SUPFAM" id="SSF50621">
    <property type="entry name" value="Alanine racemase C-terminal domain-like"/>
    <property type="match status" value="1"/>
</dbReference>
<feature type="binding site" evidence="5">
    <location>
        <position position="379"/>
    </location>
    <ligand>
        <name>pyridoxal 5'-phosphate</name>
        <dbReference type="ChEBI" id="CHEBI:597326"/>
    </ligand>
</feature>
<dbReference type="UniPathway" id="UPA00034">
    <property type="reaction ID" value="UER00027"/>
</dbReference>
<comment type="subunit">
    <text evidence="5">Homodimer.</text>
</comment>
<keyword evidence="5" id="KW-0028">Amino-acid biosynthesis</keyword>
<dbReference type="PRINTS" id="PR01179">
    <property type="entry name" value="ODADCRBXLASE"/>
</dbReference>
<feature type="domain" description="Orn/DAP/Arg decarboxylase 2 N-terminal" evidence="9">
    <location>
        <begin position="47"/>
        <end position="288"/>
    </location>
</feature>
<feature type="modified residue" description="N6-(pyridoxal phosphate)lysine" evidence="5 7">
    <location>
        <position position="73"/>
    </location>
</feature>
<evidence type="ECO:0000256" key="7">
    <source>
        <dbReference type="PIRSR" id="PIRSR600183-50"/>
    </source>
</evidence>
<comment type="pathway">
    <text evidence="5 8">Amino-acid biosynthesis; L-lysine biosynthesis via DAP pathway; L-lysine from DL-2,6-diaminopimelate: step 1/1.</text>
</comment>
<dbReference type="NCBIfam" id="TIGR01048">
    <property type="entry name" value="lysA"/>
    <property type="match status" value="1"/>
</dbReference>
<evidence type="ECO:0000256" key="8">
    <source>
        <dbReference type="RuleBase" id="RU003738"/>
    </source>
</evidence>
<dbReference type="InterPro" id="IPR029066">
    <property type="entry name" value="PLP-binding_barrel"/>
</dbReference>
<keyword evidence="3 5" id="KW-0663">Pyridoxal phosphate</keyword>
<sequence>MTVPTATSVYPSASAIHDGRLSIGGVDAVGIAREFGTPAYVVAEDALRARAREFRAALAEHHDGPGAVLFAAKAFSCTPVLRVLAEEGLSCLVSTGGELHLALRAGFDPRRIQMHGNAKSGAELEMALAAGVGTIVIDSFDDLERLERLVEPGARRRVLIRVMPGVETDTHAKIATGHADVKFGLGLDDAARAVERIGAADRLEVAGLHMHLGSQLFDYEPFRAGVAALLTLGDMRVYDLGGGLGVPYTREDPTPSIDEYVAAKARALRELAGPGKELLIEPGRSLTASACVTLYTVETVKRGPARTWVGVDGGMSDNLRPALYGARYEVAVADRMDAPGQPCTVVGKHCESGDELLRDADLPDPRPGDVLVTPVTGAYGFSLASNYNAVPRPPVVFCAGGSARVVVRRETYEDLVARDA</sequence>
<evidence type="ECO:0000256" key="1">
    <source>
        <dbReference type="ARBA" id="ARBA00001933"/>
    </source>
</evidence>
<feature type="active site" description="Proton donor" evidence="7">
    <location>
        <position position="350"/>
    </location>
</feature>
<dbReference type="PRINTS" id="PR01181">
    <property type="entry name" value="DAPDCRBXLASE"/>
</dbReference>
<feature type="binding site" evidence="5">
    <location>
        <position position="243"/>
    </location>
    <ligand>
        <name>pyridoxal 5'-phosphate</name>
        <dbReference type="ChEBI" id="CHEBI:597326"/>
    </ligand>
</feature>
<feature type="binding site" evidence="5">
    <location>
        <begin position="281"/>
        <end position="284"/>
    </location>
    <ligand>
        <name>pyridoxal 5'-phosphate</name>
        <dbReference type="ChEBI" id="CHEBI:597326"/>
    </ligand>
</feature>
<dbReference type="HAMAP" id="MF_02120">
    <property type="entry name" value="LysA"/>
    <property type="match status" value="1"/>
</dbReference>
<feature type="binding site" evidence="5">
    <location>
        <position position="379"/>
    </location>
    <ligand>
        <name>substrate</name>
    </ligand>
</feature>
<dbReference type="FunFam" id="3.20.20.10:FF:000003">
    <property type="entry name" value="Diaminopimelate decarboxylase"/>
    <property type="match status" value="1"/>
</dbReference>
<evidence type="ECO:0000256" key="5">
    <source>
        <dbReference type="HAMAP-Rule" id="MF_02120"/>
    </source>
</evidence>
<dbReference type="SUPFAM" id="SSF51419">
    <property type="entry name" value="PLP-binding barrel"/>
    <property type="match status" value="1"/>
</dbReference>
<dbReference type="EC" id="4.1.1.20" evidence="5 6"/>
<proteinExistence type="inferred from homology"/>
<dbReference type="AlphaFoldDB" id="A0A6J4SAA2"/>
<keyword evidence="4 5" id="KW-0456">Lyase</keyword>
<evidence type="ECO:0000256" key="4">
    <source>
        <dbReference type="ARBA" id="ARBA00023239"/>
    </source>
</evidence>
<feature type="binding site" evidence="5">
    <location>
        <position position="284"/>
    </location>
    <ligand>
        <name>substrate</name>
    </ligand>
</feature>
<organism evidence="10">
    <name type="scientific">uncultured Solirubrobacteraceae bacterium</name>
    <dbReference type="NCBI Taxonomy" id="1162706"/>
    <lineage>
        <taxon>Bacteria</taxon>
        <taxon>Bacillati</taxon>
        <taxon>Actinomycetota</taxon>
        <taxon>Thermoleophilia</taxon>
        <taxon>Solirubrobacterales</taxon>
        <taxon>Solirubrobacteraceae</taxon>
        <taxon>environmental samples</taxon>
    </lineage>
</organism>
<dbReference type="InterPro" id="IPR009006">
    <property type="entry name" value="Ala_racemase/Decarboxylase_C"/>
</dbReference>
<evidence type="ECO:0000256" key="3">
    <source>
        <dbReference type="ARBA" id="ARBA00022898"/>
    </source>
</evidence>
<reference evidence="10" key="1">
    <citation type="submission" date="2020-02" db="EMBL/GenBank/DDBJ databases">
        <authorList>
            <person name="Meier V. D."/>
        </authorList>
    </citation>
    <scope>NUCLEOTIDE SEQUENCE</scope>
    <source>
        <strain evidence="10">AVDCRST_MAG38</strain>
    </source>
</reference>
<dbReference type="CDD" id="cd06828">
    <property type="entry name" value="PLPDE_III_DapDC"/>
    <property type="match status" value="1"/>
</dbReference>
<keyword evidence="2 5" id="KW-0210">Decarboxylase</keyword>